<dbReference type="InterPro" id="IPR050801">
    <property type="entry name" value="Ca-Dep_Lectins_ImmuneDev"/>
</dbReference>
<keyword evidence="1" id="KW-0175">Coiled coil</keyword>
<evidence type="ECO:0000256" key="2">
    <source>
        <dbReference type="SAM" id="MobiDB-lite"/>
    </source>
</evidence>
<evidence type="ECO:0000256" key="1">
    <source>
        <dbReference type="SAM" id="Coils"/>
    </source>
</evidence>
<evidence type="ECO:0000313" key="7">
    <source>
        <dbReference type="Proteomes" id="UP001174909"/>
    </source>
</evidence>
<dbReference type="PANTHER" id="PTHR22801">
    <property type="entry name" value="LITHOSTATHINE"/>
    <property type="match status" value="1"/>
</dbReference>
<feature type="region of interest" description="Disordered" evidence="2">
    <location>
        <begin position="248"/>
        <end position="450"/>
    </location>
</feature>
<keyword evidence="4" id="KW-0732">Signal</keyword>
<keyword evidence="3" id="KW-1133">Transmembrane helix</keyword>
<reference evidence="6" key="1">
    <citation type="submission" date="2023-03" db="EMBL/GenBank/DDBJ databases">
        <authorList>
            <person name="Steffen K."/>
            <person name="Cardenas P."/>
        </authorList>
    </citation>
    <scope>NUCLEOTIDE SEQUENCE</scope>
</reference>
<dbReference type="CDD" id="cd00037">
    <property type="entry name" value="CLECT"/>
    <property type="match status" value="1"/>
</dbReference>
<feature type="compositionally biased region" description="Acidic residues" evidence="2">
    <location>
        <begin position="355"/>
        <end position="368"/>
    </location>
</feature>
<dbReference type="SUPFAM" id="SSF56436">
    <property type="entry name" value="C-type lectin-like"/>
    <property type="match status" value="1"/>
</dbReference>
<evidence type="ECO:0000259" key="5">
    <source>
        <dbReference type="PROSITE" id="PS50041"/>
    </source>
</evidence>
<organism evidence="6 7">
    <name type="scientific">Geodia barretti</name>
    <name type="common">Barrett's horny sponge</name>
    <dbReference type="NCBI Taxonomy" id="519541"/>
    <lineage>
        <taxon>Eukaryota</taxon>
        <taxon>Metazoa</taxon>
        <taxon>Porifera</taxon>
        <taxon>Demospongiae</taxon>
        <taxon>Heteroscleromorpha</taxon>
        <taxon>Tetractinellida</taxon>
        <taxon>Astrophorina</taxon>
        <taxon>Geodiidae</taxon>
        <taxon>Geodia</taxon>
    </lineage>
</organism>
<dbReference type="Proteomes" id="UP001174909">
    <property type="component" value="Unassembled WGS sequence"/>
</dbReference>
<feature type="compositionally biased region" description="Polar residues" evidence="2">
    <location>
        <begin position="323"/>
        <end position="335"/>
    </location>
</feature>
<evidence type="ECO:0000256" key="3">
    <source>
        <dbReference type="SAM" id="Phobius"/>
    </source>
</evidence>
<protein>
    <submittedName>
        <fullName evidence="6">Aggrecan core protein</fullName>
    </submittedName>
</protein>
<feature type="compositionally biased region" description="Basic and acidic residues" evidence="2">
    <location>
        <begin position="392"/>
        <end position="414"/>
    </location>
</feature>
<dbReference type="Pfam" id="PF00059">
    <property type="entry name" value="Lectin_C"/>
    <property type="match status" value="1"/>
</dbReference>
<feature type="transmembrane region" description="Helical" evidence="3">
    <location>
        <begin position="179"/>
        <end position="204"/>
    </location>
</feature>
<dbReference type="InterPro" id="IPR001304">
    <property type="entry name" value="C-type_lectin-like"/>
</dbReference>
<proteinExistence type="predicted"/>
<dbReference type="InterPro" id="IPR016187">
    <property type="entry name" value="CTDL_fold"/>
</dbReference>
<gene>
    <name evidence="6" type="ORF">GBAR_LOCUS4645</name>
</gene>
<name>A0AA35R905_GEOBA</name>
<feature type="signal peptide" evidence="4">
    <location>
        <begin position="1"/>
        <end position="17"/>
    </location>
</feature>
<keyword evidence="7" id="KW-1185">Reference proteome</keyword>
<keyword evidence="3" id="KW-0472">Membrane</keyword>
<dbReference type="PANTHER" id="PTHR22801:SF63">
    <property type="entry name" value="C-TYPE LECTIN DOMAIN-CONTAINING PROTEIN"/>
    <property type="match status" value="1"/>
</dbReference>
<feature type="chain" id="PRO_5041413200" evidence="4">
    <location>
        <begin position="18"/>
        <end position="450"/>
    </location>
</feature>
<evidence type="ECO:0000313" key="6">
    <source>
        <dbReference type="EMBL" id="CAI8006316.1"/>
    </source>
</evidence>
<dbReference type="AlphaFoldDB" id="A0AA35R905"/>
<keyword evidence="3" id="KW-0812">Transmembrane</keyword>
<feature type="compositionally biased region" description="Polar residues" evidence="2">
    <location>
        <begin position="300"/>
        <end position="314"/>
    </location>
</feature>
<evidence type="ECO:0000256" key="4">
    <source>
        <dbReference type="SAM" id="SignalP"/>
    </source>
</evidence>
<accession>A0AA35R905</accession>
<dbReference type="PROSITE" id="PS50041">
    <property type="entry name" value="C_TYPE_LECTIN_2"/>
    <property type="match status" value="1"/>
</dbReference>
<comment type="caution">
    <text evidence="6">The sequence shown here is derived from an EMBL/GenBank/DDBJ whole genome shotgun (WGS) entry which is preliminary data.</text>
</comment>
<dbReference type="SMART" id="SM00034">
    <property type="entry name" value="CLECT"/>
    <property type="match status" value="1"/>
</dbReference>
<dbReference type="EMBL" id="CASHTH010000677">
    <property type="protein sequence ID" value="CAI8006316.1"/>
    <property type="molecule type" value="Genomic_DNA"/>
</dbReference>
<feature type="compositionally biased region" description="Basic and acidic residues" evidence="2">
    <location>
        <begin position="423"/>
        <end position="444"/>
    </location>
</feature>
<dbReference type="Gene3D" id="3.10.100.10">
    <property type="entry name" value="Mannose-Binding Protein A, subunit A"/>
    <property type="match status" value="1"/>
</dbReference>
<feature type="domain" description="C-type lectin" evidence="5">
    <location>
        <begin position="29"/>
        <end position="134"/>
    </location>
</feature>
<feature type="coiled-coil region" evidence="1">
    <location>
        <begin position="220"/>
        <end position="247"/>
    </location>
</feature>
<dbReference type="InterPro" id="IPR016186">
    <property type="entry name" value="C-type_lectin-like/link_sf"/>
</dbReference>
<sequence length="450" mass="49071">MIKELVSLLVVSMLSEGRLICHHDSYVMRQGFCYRYVDSSATYSQATERCVRDGYGTGMLYINSVDENSYIWTDMFSGHNKDEFWLGLDDQANEGDFRWSFNKSKPSYTNFTSSNGDVNNDNYDCVKFTDNGWQVAEDFCENLYMPFVCKAPVCESSDGVICDDVRVRESGGGGLSTGAIVAIVIVLLILVCIIVVVVVLGLLWKFKNDTFRHYVCPCVGRDSKQALMSLQQENQRLRQELNQSKISTSNRFTPGHFGRESVSGVPDGMGGMLPPLKSGLGVPRSPEPFSSPTKPPPLTFQRSTSRVTPVTPSGGSLFPPTPSVFTGGSQRTFRPSVSGGAQRGVAPLAPLKEREEEDSSTASEDDDTSVEKVVLPTDGAKAPTKTAASVEVKADRDSKVKGEAGKDEEVKGETGTEATTQVKGEEEKSQVDDVQSHAESKGQAEEPTEP</sequence>